<feature type="transmembrane region" description="Helical" evidence="1">
    <location>
        <begin position="6"/>
        <end position="32"/>
    </location>
</feature>
<dbReference type="AlphaFoldDB" id="N1UAV5"/>
<comment type="caution">
    <text evidence="2">The sequence shown here is derived from an EMBL/GenBank/DDBJ whole genome shotgun (WGS) entry which is preliminary data.</text>
</comment>
<dbReference type="Proteomes" id="UP000012249">
    <property type="component" value="Unassembled WGS sequence"/>
</dbReference>
<dbReference type="EMBL" id="AHMI02000116">
    <property type="protein sequence ID" value="EMY15079.1"/>
    <property type="molecule type" value="Genomic_DNA"/>
</dbReference>
<proteinExistence type="predicted"/>
<keyword evidence="1" id="KW-0812">Transmembrane</keyword>
<keyword evidence="1" id="KW-1133">Transmembrane helix</keyword>
<protein>
    <submittedName>
        <fullName evidence="2">Uncharacterized protein</fullName>
    </submittedName>
</protein>
<name>N1UAV5_9LEPT</name>
<evidence type="ECO:0000313" key="2">
    <source>
        <dbReference type="EMBL" id="EMY15079.1"/>
    </source>
</evidence>
<gene>
    <name evidence="2" type="ORF">LEP1GSC043_0419</name>
</gene>
<evidence type="ECO:0000256" key="1">
    <source>
        <dbReference type="SAM" id="Phobius"/>
    </source>
</evidence>
<accession>N1UAV5</accession>
<keyword evidence="1" id="KW-0472">Membrane</keyword>
<sequence length="232" mass="26138">MTFVYLVVIRYLCGMFAKVFIAILTFSASGLLAQPKTAVGQRAEDFVAPNWKLKEAIAGDMNLDTFSDLVLVVDSPDGERRTLLVLEQTYDHYYRLALSVEEIAFCAQCGGMLGDPYNPPQIKSGVLTVSNYGGAADRWYETFTIQFRRGRYELIGYTVGGFSAVDECHATDIDINLLTSKARLRKDVPKGTGCETNEQWTNWKATFPFYLKARNTWKLPSEANFPKFFTTK</sequence>
<organism evidence="2 3">
    <name type="scientific">Leptospira weilii str. Ecochallenge</name>
    <dbReference type="NCBI Taxonomy" id="1049986"/>
    <lineage>
        <taxon>Bacteria</taxon>
        <taxon>Pseudomonadati</taxon>
        <taxon>Spirochaetota</taxon>
        <taxon>Spirochaetia</taxon>
        <taxon>Leptospirales</taxon>
        <taxon>Leptospiraceae</taxon>
        <taxon>Leptospira</taxon>
    </lineage>
</organism>
<evidence type="ECO:0000313" key="3">
    <source>
        <dbReference type="Proteomes" id="UP000012249"/>
    </source>
</evidence>
<reference evidence="2 3" key="1">
    <citation type="submission" date="2013-02" db="EMBL/GenBank/DDBJ databases">
        <authorList>
            <person name="Harkins D.M."/>
            <person name="Durkin A.S."/>
            <person name="Brinkac L.M."/>
            <person name="Haft D.H."/>
            <person name="Selengut J.D."/>
            <person name="Sanka R."/>
            <person name="DePew J."/>
            <person name="Purushe J."/>
            <person name="Haake D.A."/>
            <person name="Matsunaga J."/>
            <person name="Vinetz J.M."/>
            <person name="Sutton G.G."/>
            <person name="Nierman W.C."/>
            <person name="Fouts D.E."/>
        </authorList>
    </citation>
    <scope>NUCLEOTIDE SEQUENCE [LARGE SCALE GENOMIC DNA]</scope>
    <source>
        <strain evidence="2 3">Ecochallenge</strain>
    </source>
</reference>